<evidence type="ECO:0000313" key="2">
    <source>
        <dbReference type="Proteomes" id="UP000489600"/>
    </source>
</evidence>
<protein>
    <submittedName>
        <fullName evidence="1">Uncharacterized protein</fullName>
    </submittedName>
</protein>
<organism evidence="1 2">
    <name type="scientific">Arabis nemorensis</name>
    <dbReference type="NCBI Taxonomy" id="586526"/>
    <lineage>
        <taxon>Eukaryota</taxon>
        <taxon>Viridiplantae</taxon>
        <taxon>Streptophyta</taxon>
        <taxon>Embryophyta</taxon>
        <taxon>Tracheophyta</taxon>
        <taxon>Spermatophyta</taxon>
        <taxon>Magnoliopsida</taxon>
        <taxon>eudicotyledons</taxon>
        <taxon>Gunneridae</taxon>
        <taxon>Pentapetalae</taxon>
        <taxon>rosids</taxon>
        <taxon>malvids</taxon>
        <taxon>Brassicales</taxon>
        <taxon>Brassicaceae</taxon>
        <taxon>Arabideae</taxon>
        <taxon>Arabis</taxon>
    </lineage>
</organism>
<sequence>MGRLVRILKGDWIKGDYAKWEFRSDPSDLGYGITVSDTENYDTLGKVIGRTSNTNGLDIQAASMDTGPDSDQWTVGLYLDR</sequence>
<comment type="caution">
    <text evidence="1">The sequence shown here is derived from an EMBL/GenBank/DDBJ whole genome shotgun (WGS) entry which is preliminary data.</text>
</comment>
<dbReference type="Proteomes" id="UP000489600">
    <property type="component" value="Unassembled WGS sequence"/>
</dbReference>
<accession>A0A565BHY7</accession>
<dbReference type="AlphaFoldDB" id="A0A565BHY7"/>
<evidence type="ECO:0000313" key="1">
    <source>
        <dbReference type="EMBL" id="VVB01252.1"/>
    </source>
</evidence>
<keyword evidence="2" id="KW-1185">Reference proteome</keyword>
<name>A0A565BHY7_9BRAS</name>
<reference evidence="1" key="1">
    <citation type="submission" date="2019-07" db="EMBL/GenBank/DDBJ databases">
        <authorList>
            <person name="Dittberner H."/>
        </authorList>
    </citation>
    <scope>NUCLEOTIDE SEQUENCE [LARGE SCALE GENOMIC DNA]</scope>
</reference>
<gene>
    <name evidence="1" type="ORF">ANE_LOCUS11696</name>
</gene>
<proteinExistence type="predicted"/>
<dbReference type="EMBL" id="CABITT030000004">
    <property type="protein sequence ID" value="VVB01252.1"/>
    <property type="molecule type" value="Genomic_DNA"/>
</dbReference>